<dbReference type="InterPro" id="IPR037522">
    <property type="entry name" value="HD_GYP_dom"/>
</dbReference>
<dbReference type="InterPro" id="IPR006675">
    <property type="entry name" value="HDIG_dom"/>
</dbReference>
<sequence length="454" mass="52160">MIATDKSGANLVSLFYALIKDLQVYDLNNDVVQNAAKRLIYYVNTLLNMYKHIELVRYMDYIFFNKQRLRFEIDGYASLQYIHDKLKTNGVKTLTFLPGIDKDEIILFASVFKEEPDTFGKHLASGMFEHISTEFATEEDEIPDFLRDGEHIKRTYFQALKVTKNLLHYLWTNQTADMKSSRRIVYNLINALSQDELGLLALTAIKDFDEYTYNHSLNVAILSLALGQRLGLSKKALARLGTAGLLHDIGKVQIPKQLIYKPGKLTEEEWETIKHHSDYGVTEILKTRGLDEIGLVSITVAYQHHWNFDGSGYPAHEQDQEPTLFARIVRICDSYDAMTTARVYQPIPYLPHIVLRILWKYQNIFYDPVLVKAFIQLSGIYPVGSCLELSSGEVCLVIRQNQGHLARPFVKLVRDAHKKKSDGRMIDLAVDKHIKIAKVIYPQKFRVDVASYFV</sequence>
<dbReference type="Proteomes" id="UP000051096">
    <property type="component" value="Unassembled WGS sequence"/>
</dbReference>
<organism evidence="2 3">
    <name type="scientific">candidate division WOR_3 bacterium SM23_60</name>
    <dbReference type="NCBI Taxonomy" id="1703780"/>
    <lineage>
        <taxon>Bacteria</taxon>
        <taxon>Bacteria division WOR-3</taxon>
    </lineage>
</organism>
<evidence type="ECO:0000313" key="3">
    <source>
        <dbReference type="Proteomes" id="UP000051096"/>
    </source>
</evidence>
<feature type="domain" description="HD-GYP" evidence="1">
    <location>
        <begin position="190"/>
        <end position="390"/>
    </location>
</feature>
<evidence type="ECO:0000259" key="1">
    <source>
        <dbReference type="PROSITE" id="PS51832"/>
    </source>
</evidence>
<dbReference type="AlphaFoldDB" id="A0A0S8GEW6"/>
<gene>
    <name evidence="2" type="ORF">AMJ87_08320</name>
</gene>
<dbReference type="PROSITE" id="PS51832">
    <property type="entry name" value="HD_GYP"/>
    <property type="match status" value="1"/>
</dbReference>
<dbReference type="PANTHER" id="PTHR43155:SF2">
    <property type="entry name" value="CYCLIC DI-GMP PHOSPHODIESTERASE PA4108"/>
    <property type="match status" value="1"/>
</dbReference>
<dbReference type="Gene3D" id="1.10.3210.10">
    <property type="entry name" value="Hypothetical protein af1432"/>
    <property type="match status" value="1"/>
</dbReference>
<dbReference type="SUPFAM" id="SSF109604">
    <property type="entry name" value="HD-domain/PDEase-like"/>
    <property type="match status" value="1"/>
</dbReference>
<reference evidence="2 3" key="1">
    <citation type="journal article" date="2015" name="Microbiome">
        <title>Genomic resolution of linkages in carbon, nitrogen, and sulfur cycling among widespread estuary sediment bacteria.</title>
        <authorList>
            <person name="Baker B.J."/>
            <person name="Lazar C.S."/>
            <person name="Teske A.P."/>
            <person name="Dick G.J."/>
        </authorList>
    </citation>
    <scope>NUCLEOTIDE SEQUENCE [LARGE SCALE GENOMIC DNA]</scope>
    <source>
        <strain evidence="2">SM23_60</strain>
    </source>
</reference>
<dbReference type="CDD" id="cd00077">
    <property type="entry name" value="HDc"/>
    <property type="match status" value="1"/>
</dbReference>
<proteinExistence type="predicted"/>
<name>A0A0S8GEW6_UNCW3</name>
<dbReference type="NCBIfam" id="TIGR00277">
    <property type="entry name" value="HDIG"/>
    <property type="match status" value="1"/>
</dbReference>
<comment type="caution">
    <text evidence="2">The sequence shown here is derived from an EMBL/GenBank/DDBJ whole genome shotgun (WGS) entry which is preliminary data.</text>
</comment>
<dbReference type="SMART" id="SM00471">
    <property type="entry name" value="HDc"/>
    <property type="match status" value="1"/>
</dbReference>
<dbReference type="Pfam" id="PF13487">
    <property type="entry name" value="HD_5"/>
    <property type="match status" value="1"/>
</dbReference>
<protein>
    <recommendedName>
        <fullName evidence="1">HD-GYP domain-containing protein</fullName>
    </recommendedName>
</protein>
<accession>A0A0S8GEW6</accession>
<dbReference type="PANTHER" id="PTHR43155">
    <property type="entry name" value="CYCLIC DI-GMP PHOSPHODIESTERASE PA4108-RELATED"/>
    <property type="match status" value="1"/>
</dbReference>
<dbReference type="EMBL" id="LJUO01000081">
    <property type="protein sequence ID" value="KPK70731.1"/>
    <property type="molecule type" value="Genomic_DNA"/>
</dbReference>
<evidence type="ECO:0000313" key="2">
    <source>
        <dbReference type="EMBL" id="KPK70731.1"/>
    </source>
</evidence>
<dbReference type="InterPro" id="IPR003607">
    <property type="entry name" value="HD/PDEase_dom"/>
</dbReference>